<sequence length="64" mass="7916">MKKKTLEIQHPTFFYYPRLRYISKSRNFYWSGCYPRTISRSGFANYYRLFVGRMERIRGRRAHG</sequence>
<keyword evidence="1" id="KW-0934">Plastid</keyword>
<protein>
    <submittedName>
        <fullName evidence="1">RNA polymerase beta' subunit</fullName>
    </submittedName>
</protein>
<evidence type="ECO:0000313" key="1">
    <source>
        <dbReference type="EMBL" id="QGZ08462.1"/>
    </source>
</evidence>
<accession>A0A6B9IP79</accession>
<dbReference type="AlphaFoldDB" id="A0A6B9IP79"/>
<proteinExistence type="predicted"/>
<keyword evidence="1" id="KW-0150">Chloroplast</keyword>
<dbReference type="EMBL" id="MK780039">
    <property type="protein sequence ID" value="QGZ08462.1"/>
    <property type="molecule type" value="Genomic_DNA"/>
</dbReference>
<reference evidence="1" key="1">
    <citation type="journal article" date="2019" name="Mitochondrial DNA Part B Resour">
        <title>Complete chloroplast genome sequence of the Amygdalus Nana.</title>
        <authorList>
            <person name="Duan Y."/>
            <person name="Du Z."/>
        </authorList>
    </citation>
    <scope>NUCLEOTIDE SEQUENCE</scope>
</reference>
<gene>
    <name evidence="1" type="primary">rpoC1</name>
</gene>
<geneLocation type="chloroplast" evidence="1"/>
<name>A0A6B9IP79_9ROSA</name>
<organism evidence="1">
    <name type="scientific">Prunus tangutica</name>
    <dbReference type="NCBI Taxonomy" id="911495"/>
    <lineage>
        <taxon>Eukaryota</taxon>
        <taxon>Viridiplantae</taxon>
        <taxon>Streptophyta</taxon>
        <taxon>Embryophyta</taxon>
        <taxon>Tracheophyta</taxon>
        <taxon>Spermatophyta</taxon>
        <taxon>Magnoliopsida</taxon>
        <taxon>eudicotyledons</taxon>
        <taxon>Gunneridae</taxon>
        <taxon>Pentapetalae</taxon>
        <taxon>rosids</taxon>
        <taxon>fabids</taxon>
        <taxon>Rosales</taxon>
        <taxon>Rosaceae</taxon>
        <taxon>Amygdaloideae</taxon>
        <taxon>Amygdaleae</taxon>
        <taxon>Prunus</taxon>
    </lineage>
</organism>